<dbReference type="Pfam" id="PF13581">
    <property type="entry name" value="HATPase_c_2"/>
    <property type="match status" value="1"/>
</dbReference>
<evidence type="ECO:0000313" key="4">
    <source>
        <dbReference type="Proteomes" id="UP001333818"/>
    </source>
</evidence>
<sequence>MSTTIEFQAKTDLDELSQVLIWFNQLYRPFIPKMDWMKCQTALAEAFTNAVRHAHQGKPAETPIWLEASITDRSIEFKIWDLGVGFDLEKKLANLSRVVDPEATGGRGLDLLDQIADILSYRRTEDDRNCLHLVRHYLANPELDQSLPNS</sequence>
<organism evidence="3 4">
    <name type="scientific">Tumidithrix elongata BACA0141</name>
    <dbReference type="NCBI Taxonomy" id="2716417"/>
    <lineage>
        <taxon>Bacteria</taxon>
        <taxon>Bacillati</taxon>
        <taxon>Cyanobacteriota</taxon>
        <taxon>Cyanophyceae</taxon>
        <taxon>Pseudanabaenales</taxon>
        <taxon>Pseudanabaenaceae</taxon>
        <taxon>Tumidithrix</taxon>
        <taxon>Tumidithrix elongata</taxon>
    </lineage>
</organism>
<dbReference type="RefSeq" id="WP_330483512.1">
    <property type="nucleotide sequence ID" value="NZ_JAZBJZ010000032.1"/>
</dbReference>
<reference evidence="3" key="1">
    <citation type="submission" date="2024-01" db="EMBL/GenBank/DDBJ databases">
        <title>Bank of Algae and Cyanobacteria of the Azores (BACA) strain genomes.</title>
        <authorList>
            <person name="Luz R."/>
            <person name="Cordeiro R."/>
            <person name="Fonseca A."/>
            <person name="Goncalves V."/>
        </authorList>
    </citation>
    <scope>NUCLEOTIDE SEQUENCE</scope>
    <source>
        <strain evidence="3">BACA0141</strain>
    </source>
</reference>
<dbReference type="EMBL" id="JAZBJZ010000032">
    <property type="protein sequence ID" value="MEE3717084.1"/>
    <property type="molecule type" value="Genomic_DNA"/>
</dbReference>
<accession>A0AAW9PR45</accession>
<dbReference type="AlphaFoldDB" id="A0AAW9PR45"/>
<keyword evidence="1" id="KW-0418">Kinase</keyword>
<protein>
    <submittedName>
        <fullName evidence="3">Anti-sigma regulatory factor</fullName>
    </submittedName>
</protein>
<dbReference type="Proteomes" id="UP001333818">
    <property type="component" value="Unassembled WGS sequence"/>
</dbReference>
<proteinExistence type="predicted"/>
<dbReference type="SUPFAM" id="SSF55874">
    <property type="entry name" value="ATPase domain of HSP90 chaperone/DNA topoisomerase II/histidine kinase"/>
    <property type="match status" value="1"/>
</dbReference>
<dbReference type="PANTHER" id="PTHR35526:SF3">
    <property type="entry name" value="ANTI-SIGMA-F FACTOR RSBW"/>
    <property type="match status" value="1"/>
</dbReference>
<dbReference type="InterPro" id="IPR050267">
    <property type="entry name" value="Anti-sigma-factor_SerPK"/>
</dbReference>
<dbReference type="InterPro" id="IPR036890">
    <property type="entry name" value="HATPase_C_sf"/>
</dbReference>
<keyword evidence="1" id="KW-0808">Transferase</keyword>
<gene>
    <name evidence="3" type="ORF">V2H45_10035</name>
</gene>
<dbReference type="CDD" id="cd16936">
    <property type="entry name" value="HATPase_RsbW-like"/>
    <property type="match status" value="1"/>
</dbReference>
<keyword evidence="4" id="KW-1185">Reference proteome</keyword>
<evidence type="ECO:0000259" key="2">
    <source>
        <dbReference type="Pfam" id="PF13581"/>
    </source>
</evidence>
<evidence type="ECO:0000256" key="1">
    <source>
        <dbReference type="ARBA" id="ARBA00022527"/>
    </source>
</evidence>
<keyword evidence="1" id="KW-0723">Serine/threonine-protein kinase</keyword>
<comment type="caution">
    <text evidence="3">The sequence shown here is derived from an EMBL/GenBank/DDBJ whole genome shotgun (WGS) entry which is preliminary data.</text>
</comment>
<evidence type="ECO:0000313" key="3">
    <source>
        <dbReference type="EMBL" id="MEE3717084.1"/>
    </source>
</evidence>
<dbReference type="Gene3D" id="3.30.565.10">
    <property type="entry name" value="Histidine kinase-like ATPase, C-terminal domain"/>
    <property type="match status" value="1"/>
</dbReference>
<dbReference type="PANTHER" id="PTHR35526">
    <property type="entry name" value="ANTI-SIGMA-F FACTOR RSBW-RELATED"/>
    <property type="match status" value="1"/>
</dbReference>
<name>A0AAW9PR45_9CYAN</name>
<feature type="domain" description="Histidine kinase/HSP90-like ATPase" evidence="2">
    <location>
        <begin position="12"/>
        <end position="134"/>
    </location>
</feature>
<dbReference type="InterPro" id="IPR003594">
    <property type="entry name" value="HATPase_dom"/>
</dbReference>
<dbReference type="GO" id="GO:0004674">
    <property type="term" value="F:protein serine/threonine kinase activity"/>
    <property type="evidence" value="ECO:0007669"/>
    <property type="project" value="UniProtKB-KW"/>
</dbReference>